<feature type="transmembrane region" description="Helical" evidence="7">
    <location>
        <begin position="125"/>
        <end position="150"/>
    </location>
</feature>
<feature type="signal peptide" evidence="8">
    <location>
        <begin position="1"/>
        <end position="20"/>
    </location>
</feature>
<dbReference type="GO" id="GO:0016020">
    <property type="term" value="C:membrane"/>
    <property type="evidence" value="ECO:0007669"/>
    <property type="project" value="UniProtKB-SubCell"/>
</dbReference>
<feature type="transmembrane region" description="Helical" evidence="7">
    <location>
        <begin position="227"/>
        <end position="250"/>
    </location>
</feature>
<comment type="caution">
    <text evidence="10">The sequence shown here is derived from an EMBL/GenBank/DDBJ whole genome shotgun (WGS) entry which is preliminary data.</text>
</comment>
<keyword evidence="3 7" id="KW-0812">Transmembrane</keyword>
<accession>A0AAD9ZRE6</accession>
<feature type="transmembrane region" description="Helical" evidence="7">
    <location>
        <begin position="93"/>
        <end position="113"/>
    </location>
</feature>
<dbReference type="AlphaFoldDB" id="A0AAD9ZRE6"/>
<feature type="transmembrane region" description="Helical" evidence="7">
    <location>
        <begin position="162"/>
        <end position="183"/>
    </location>
</feature>
<gene>
    <name evidence="10" type="ORF">Dsin_027997</name>
</gene>
<evidence type="ECO:0000256" key="2">
    <source>
        <dbReference type="ARBA" id="ARBA00022448"/>
    </source>
</evidence>
<feature type="transmembrane region" description="Helical" evidence="7">
    <location>
        <begin position="195"/>
        <end position="215"/>
    </location>
</feature>
<keyword evidence="6 7" id="KW-0472">Membrane</keyword>
<dbReference type="InterPro" id="IPR006593">
    <property type="entry name" value="Cyt_b561/ferric_Rdtase_TM"/>
</dbReference>
<evidence type="ECO:0000256" key="6">
    <source>
        <dbReference type="ARBA" id="ARBA00023136"/>
    </source>
</evidence>
<dbReference type="EMBL" id="JANJYJ010000009">
    <property type="protein sequence ID" value="KAK3188436.1"/>
    <property type="molecule type" value="Genomic_DNA"/>
</dbReference>
<dbReference type="Proteomes" id="UP001281410">
    <property type="component" value="Unassembled WGS sequence"/>
</dbReference>
<feature type="domain" description="Cytochrome b561" evidence="9">
    <location>
        <begin position="53"/>
        <end position="252"/>
    </location>
</feature>
<dbReference type="Gene3D" id="1.20.120.1770">
    <property type="match status" value="1"/>
</dbReference>
<evidence type="ECO:0000256" key="5">
    <source>
        <dbReference type="ARBA" id="ARBA00022989"/>
    </source>
</evidence>
<proteinExistence type="predicted"/>
<comment type="subcellular location">
    <subcellularLocation>
        <location evidence="1">Membrane</location>
    </subcellularLocation>
</comment>
<sequence length="257" mass="29127">MTCLIILLISVILPLPSVIAVSSSSSSSSSPLSIHDHDDHQESVSLMKMTRKVNPTTSLESTDTGVATNLKPWKGQTLLRHHKHHLIRNAHGILNIIGWGTLLPVGAIVARYFRKFPLELYDQWYPLHILCQSSGYLLGTLGWGIGLWLGNSSKQYTLKTHRILGILVFTFSTIQMLAVFVHPRIGDEFRKCWEIYHQIMGYALIALIIANIFQGATHQNHAEKWKWVYVGVLAILALIALALEVFRWIIKYRIQQQ</sequence>
<keyword evidence="8" id="KW-0732">Signal</keyword>
<evidence type="ECO:0000256" key="8">
    <source>
        <dbReference type="SAM" id="SignalP"/>
    </source>
</evidence>
<evidence type="ECO:0000256" key="1">
    <source>
        <dbReference type="ARBA" id="ARBA00004370"/>
    </source>
</evidence>
<keyword evidence="5 7" id="KW-1133">Transmembrane helix</keyword>
<evidence type="ECO:0000256" key="3">
    <source>
        <dbReference type="ARBA" id="ARBA00022692"/>
    </source>
</evidence>
<reference evidence="10" key="1">
    <citation type="journal article" date="2023" name="Plant J.">
        <title>Genome sequences and population genomics provide insights into the demographic history, inbreeding, and mutation load of two 'living fossil' tree species of Dipteronia.</title>
        <authorList>
            <person name="Feng Y."/>
            <person name="Comes H.P."/>
            <person name="Chen J."/>
            <person name="Zhu S."/>
            <person name="Lu R."/>
            <person name="Zhang X."/>
            <person name="Li P."/>
            <person name="Qiu J."/>
            <person name="Olsen K.M."/>
            <person name="Qiu Y."/>
        </authorList>
    </citation>
    <scope>NUCLEOTIDE SEQUENCE</scope>
    <source>
        <strain evidence="10">NBL</strain>
    </source>
</reference>
<evidence type="ECO:0000256" key="4">
    <source>
        <dbReference type="ARBA" id="ARBA00022982"/>
    </source>
</evidence>
<name>A0AAD9ZRE6_9ROSI</name>
<evidence type="ECO:0000259" key="9">
    <source>
        <dbReference type="PROSITE" id="PS50939"/>
    </source>
</evidence>
<evidence type="ECO:0000256" key="7">
    <source>
        <dbReference type="SAM" id="Phobius"/>
    </source>
</evidence>
<feature type="chain" id="PRO_5041994256" description="Cytochrome b561 domain-containing protein" evidence="8">
    <location>
        <begin position="21"/>
        <end position="257"/>
    </location>
</feature>
<evidence type="ECO:0000313" key="10">
    <source>
        <dbReference type="EMBL" id="KAK3188436.1"/>
    </source>
</evidence>
<dbReference type="CDD" id="cd08760">
    <property type="entry name" value="Cyt_b561_FRRS1_like"/>
    <property type="match status" value="1"/>
</dbReference>
<keyword evidence="11" id="KW-1185">Reference proteome</keyword>
<dbReference type="PROSITE" id="PS50939">
    <property type="entry name" value="CYTOCHROME_B561"/>
    <property type="match status" value="1"/>
</dbReference>
<dbReference type="SMART" id="SM00665">
    <property type="entry name" value="B561"/>
    <property type="match status" value="1"/>
</dbReference>
<dbReference type="PANTHER" id="PTHR23130:SF153">
    <property type="entry name" value="CYTOCHROME B561 DOMAIN-CONTAINING PROTEIN"/>
    <property type="match status" value="1"/>
</dbReference>
<keyword evidence="2" id="KW-0813">Transport</keyword>
<keyword evidence="4" id="KW-0249">Electron transport</keyword>
<evidence type="ECO:0000313" key="11">
    <source>
        <dbReference type="Proteomes" id="UP001281410"/>
    </source>
</evidence>
<dbReference type="PANTHER" id="PTHR23130">
    <property type="entry name" value="CYTOCHROME B561 AND DOMON DOMAIN-CONTAINING PROTEIN"/>
    <property type="match status" value="1"/>
</dbReference>
<protein>
    <recommendedName>
        <fullName evidence="9">Cytochrome b561 domain-containing protein</fullName>
    </recommendedName>
</protein>
<organism evidence="10 11">
    <name type="scientific">Dipteronia sinensis</name>
    <dbReference type="NCBI Taxonomy" id="43782"/>
    <lineage>
        <taxon>Eukaryota</taxon>
        <taxon>Viridiplantae</taxon>
        <taxon>Streptophyta</taxon>
        <taxon>Embryophyta</taxon>
        <taxon>Tracheophyta</taxon>
        <taxon>Spermatophyta</taxon>
        <taxon>Magnoliopsida</taxon>
        <taxon>eudicotyledons</taxon>
        <taxon>Gunneridae</taxon>
        <taxon>Pentapetalae</taxon>
        <taxon>rosids</taxon>
        <taxon>malvids</taxon>
        <taxon>Sapindales</taxon>
        <taxon>Sapindaceae</taxon>
        <taxon>Hippocastanoideae</taxon>
        <taxon>Acereae</taxon>
        <taxon>Dipteronia</taxon>
    </lineage>
</organism>